<dbReference type="OrthoDB" id="9810303at2"/>
<dbReference type="GO" id="GO:0016020">
    <property type="term" value="C:membrane"/>
    <property type="evidence" value="ECO:0007669"/>
    <property type="project" value="GOC"/>
</dbReference>
<dbReference type="InterPro" id="IPR039528">
    <property type="entry name" value="DPM1-like"/>
</dbReference>
<dbReference type="FunCoup" id="A0A402CXI4">
    <property type="interactions" value="442"/>
</dbReference>
<dbReference type="AlphaFoldDB" id="A0A402CXI4"/>
<comment type="similarity">
    <text evidence="1">Belongs to the glycosyltransferase 2 family.</text>
</comment>
<name>A0A402CXI4_9BACT</name>
<protein>
    <submittedName>
        <fullName evidence="4">Dolichyl-phosphate beta-D-mannosyltransferase</fullName>
    </submittedName>
</protein>
<dbReference type="PANTHER" id="PTHR43398:SF1">
    <property type="entry name" value="DOLICHOL-PHOSPHATE MANNOSYLTRANSFERASE SUBUNIT 1"/>
    <property type="match status" value="1"/>
</dbReference>
<gene>
    <name evidence="4" type="ORF">CCAX7_43190</name>
</gene>
<dbReference type="Pfam" id="PF00535">
    <property type="entry name" value="Glycos_transf_2"/>
    <property type="match status" value="1"/>
</dbReference>
<dbReference type="RefSeq" id="WP_119322043.1">
    <property type="nucleotide sequence ID" value="NZ_AP025739.1"/>
</dbReference>
<accession>A0A402CXI4</accession>
<evidence type="ECO:0000256" key="1">
    <source>
        <dbReference type="ARBA" id="ARBA00006739"/>
    </source>
</evidence>
<evidence type="ECO:0000256" key="2">
    <source>
        <dbReference type="ARBA" id="ARBA00022676"/>
    </source>
</evidence>
<keyword evidence="2" id="KW-0328">Glycosyltransferase</keyword>
<dbReference type="FunFam" id="3.90.550.10:FF:000122">
    <property type="entry name" value="Dolichol-phosphate mannosyltransferase subunit 1"/>
    <property type="match status" value="1"/>
</dbReference>
<reference evidence="4 5" key="1">
    <citation type="journal article" date="2019" name="Int. J. Syst. Evol. Microbiol.">
        <title>Capsulimonas corticalis gen. nov., sp. nov., an aerobic capsulated bacterium, of a novel bacterial order, Capsulimonadales ord. nov., of the class Armatimonadia of the phylum Armatimonadetes.</title>
        <authorList>
            <person name="Li J."/>
            <person name="Kudo C."/>
            <person name="Tonouchi A."/>
        </authorList>
    </citation>
    <scope>NUCLEOTIDE SEQUENCE [LARGE SCALE GENOMIC DNA]</scope>
    <source>
        <strain evidence="4 5">AX-7</strain>
    </source>
</reference>
<proteinExistence type="inferred from homology"/>
<organism evidence="4 5">
    <name type="scientific">Capsulimonas corticalis</name>
    <dbReference type="NCBI Taxonomy" id="2219043"/>
    <lineage>
        <taxon>Bacteria</taxon>
        <taxon>Bacillati</taxon>
        <taxon>Armatimonadota</taxon>
        <taxon>Armatimonadia</taxon>
        <taxon>Capsulimonadales</taxon>
        <taxon>Capsulimonadaceae</taxon>
        <taxon>Capsulimonas</taxon>
    </lineage>
</organism>
<dbReference type="InterPro" id="IPR001173">
    <property type="entry name" value="Glyco_trans_2-like"/>
</dbReference>
<evidence type="ECO:0000256" key="3">
    <source>
        <dbReference type="ARBA" id="ARBA00022679"/>
    </source>
</evidence>
<dbReference type="PANTHER" id="PTHR43398">
    <property type="entry name" value="DOLICHOL-PHOSPHATE MANNOSYLTRANSFERASE SUBUNIT 1"/>
    <property type="match status" value="1"/>
</dbReference>
<dbReference type="SUPFAM" id="SSF53448">
    <property type="entry name" value="Nucleotide-diphospho-sugar transferases"/>
    <property type="match status" value="1"/>
</dbReference>
<dbReference type="Proteomes" id="UP000287394">
    <property type="component" value="Chromosome"/>
</dbReference>
<dbReference type="KEGG" id="ccot:CCAX7_43190"/>
<evidence type="ECO:0000313" key="4">
    <source>
        <dbReference type="EMBL" id="BDI32268.1"/>
    </source>
</evidence>
<dbReference type="EMBL" id="AP025739">
    <property type="protein sequence ID" value="BDI32268.1"/>
    <property type="molecule type" value="Genomic_DNA"/>
</dbReference>
<dbReference type="InterPro" id="IPR029044">
    <property type="entry name" value="Nucleotide-diphossugar_trans"/>
</dbReference>
<evidence type="ECO:0000313" key="5">
    <source>
        <dbReference type="Proteomes" id="UP000287394"/>
    </source>
</evidence>
<dbReference type="GO" id="GO:0009247">
    <property type="term" value="P:glycolipid biosynthetic process"/>
    <property type="evidence" value="ECO:0007669"/>
    <property type="project" value="TreeGrafter"/>
</dbReference>
<keyword evidence="3" id="KW-0808">Transferase</keyword>
<dbReference type="GO" id="GO:0004582">
    <property type="term" value="F:dolichyl-phosphate beta-D-mannosyltransferase activity"/>
    <property type="evidence" value="ECO:0007669"/>
    <property type="project" value="InterPro"/>
</dbReference>
<dbReference type="Gene3D" id="3.90.550.10">
    <property type="entry name" value="Spore Coat Polysaccharide Biosynthesis Protein SpsA, Chain A"/>
    <property type="match status" value="1"/>
</dbReference>
<keyword evidence="5" id="KW-1185">Reference proteome</keyword>
<dbReference type="CDD" id="cd06442">
    <property type="entry name" value="DPM1_like"/>
    <property type="match status" value="1"/>
</dbReference>
<sequence length="250" mass="28187">MNAVVVIPTYNEADNLEKLAALVFSHAPEVHILVVDDNSPDGTGAIADRLAAEHAGKIHVLHRTAKEGLGRAYIAGFQWALERGYEAMIEMDADFSHDPLYLASMLEAGEEADVVVGSRYLNGISVINWPLRRILLSWGANKYVRTVTRLPVNDCTSGYRLYRRRVLERVQLNSVKSNGYSFQVEMTFRAFIAGFQITEVPIIFVERRAGQSKMSKQVIWESMQIPLKLRLRERKMRQQLNPTGVVSAAR</sequence>